<dbReference type="InterPro" id="IPR050300">
    <property type="entry name" value="GDXG_lipolytic_enzyme"/>
</dbReference>
<dbReference type="KEGG" id="rid:RIdsm_01114"/>
<sequence>MLDGTPYKLPVEVDLQFDLANHQWERAAYTEFVVTKSRQTREMLECIEDIRVGARDEERIDVFPAKAPNSPVVMFIHGGWWRGTTRKEWSYMAYGFHQLGYAVVISDYTLCPKVTIPDITQASRAAVAWAYEHAETINGNKDRLFVCGHSAGGQQAGMIAVTDWTKYGLPADAVKGVVPMSGVFDMRVMQSGFLQPYIQLTGDTARTESALFNIPDVAPPIMVFLGDEESIEFHRQAEVFAEAWRAKGHRAEFMAMENEDHSSSIFAAGDPDSPACKAMVEFFESC</sequence>
<organism evidence="3 4">
    <name type="scientific">Roseovarius indicus</name>
    <dbReference type="NCBI Taxonomy" id="540747"/>
    <lineage>
        <taxon>Bacteria</taxon>
        <taxon>Pseudomonadati</taxon>
        <taxon>Pseudomonadota</taxon>
        <taxon>Alphaproteobacteria</taxon>
        <taxon>Rhodobacterales</taxon>
        <taxon>Roseobacteraceae</taxon>
        <taxon>Roseovarius</taxon>
    </lineage>
</organism>
<evidence type="ECO:0000259" key="2">
    <source>
        <dbReference type="Pfam" id="PF20434"/>
    </source>
</evidence>
<feature type="domain" description="BD-FAE-like" evidence="2">
    <location>
        <begin position="66"/>
        <end position="242"/>
    </location>
</feature>
<dbReference type="GO" id="GO:0106435">
    <property type="term" value="F:carboxylesterase activity"/>
    <property type="evidence" value="ECO:0007669"/>
    <property type="project" value="UniProtKB-EC"/>
</dbReference>
<name>A0A5P3AAC6_9RHOB</name>
<keyword evidence="1 3" id="KW-0378">Hydrolase</keyword>
<protein>
    <submittedName>
        <fullName evidence="3">Carboxylesterase NlhH</fullName>
        <ecNumber evidence="3">3.1.1.1</ecNumber>
    </submittedName>
</protein>
<dbReference type="Proteomes" id="UP000325785">
    <property type="component" value="Chromosome"/>
</dbReference>
<dbReference type="InterPro" id="IPR049492">
    <property type="entry name" value="BD-FAE-like_dom"/>
</dbReference>
<dbReference type="Pfam" id="PF20434">
    <property type="entry name" value="BD-FAE"/>
    <property type="match status" value="1"/>
</dbReference>
<dbReference type="RefSeq" id="WP_057821053.1">
    <property type="nucleotide sequence ID" value="NZ_LAXI01000029.1"/>
</dbReference>
<dbReference type="EMBL" id="CP031598">
    <property type="protein sequence ID" value="QEW25328.1"/>
    <property type="molecule type" value="Genomic_DNA"/>
</dbReference>
<dbReference type="AlphaFoldDB" id="A0A5P3AAC6"/>
<dbReference type="InterPro" id="IPR029058">
    <property type="entry name" value="AB_hydrolase_fold"/>
</dbReference>
<evidence type="ECO:0000313" key="3">
    <source>
        <dbReference type="EMBL" id="QEW25328.1"/>
    </source>
</evidence>
<reference evidence="3 4" key="1">
    <citation type="submission" date="2018-08" db="EMBL/GenBank/DDBJ databases">
        <title>Genetic Globetrotter - A new plasmid hitch-hiking vast phylogenetic and geographic distances.</title>
        <authorList>
            <person name="Vollmers J."/>
            <person name="Petersen J."/>
        </authorList>
    </citation>
    <scope>NUCLEOTIDE SEQUENCE [LARGE SCALE GENOMIC DNA]</scope>
    <source>
        <strain evidence="3 4">DSM 26383</strain>
    </source>
</reference>
<dbReference type="PANTHER" id="PTHR48081:SF33">
    <property type="entry name" value="KYNURENINE FORMAMIDASE"/>
    <property type="match status" value="1"/>
</dbReference>
<dbReference type="PANTHER" id="PTHR48081">
    <property type="entry name" value="AB HYDROLASE SUPERFAMILY PROTEIN C4A8.06C"/>
    <property type="match status" value="1"/>
</dbReference>
<dbReference type="EC" id="3.1.1.1" evidence="3"/>
<gene>
    <name evidence="3" type="primary">nlhH_1</name>
    <name evidence="3" type="ORF">RIdsm_01114</name>
</gene>
<dbReference type="Gene3D" id="3.40.50.1820">
    <property type="entry name" value="alpha/beta hydrolase"/>
    <property type="match status" value="1"/>
</dbReference>
<evidence type="ECO:0000313" key="4">
    <source>
        <dbReference type="Proteomes" id="UP000325785"/>
    </source>
</evidence>
<dbReference type="SUPFAM" id="SSF53474">
    <property type="entry name" value="alpha/beta-Hydrolases"/>
    <property type="match status" value="1"/>
</dbReference>
<evidence type="ECO:0000256" key="1">
    <source>
        <dbReference type="ARBA" id="ARBA00022801"/>
    </source>
</evidence>
<accession>A0A5P3AAC6</accession>
<proteinExistence type="predicted"/>